<dbReference type="Proteomes" id="UP000326340">
    <property type="component" value="Unassembled WGS sequence"/>
</dbReference>
<dbReference type="Pfam" id="PF08493">
    <property type="entry name" value="AflR"/>
    <property type="match status" value="1"/>
</dbReference>
<dbReference type="AlphaFoldDB" id="A0A5Q4BIP7"/>
<evidence type="ECO:0000313" key="8">
    <source>
        <dbReference type="EMBL" id="TQN66832.1"/>
    </source>
</evidence>
<feature type="region of interest" description="Disordered" evidence="6">
    <location>
        <begin position="168"/>
        <end position="196"/>
    </location>
</feature>
<dbReference type="EMBL" id="PUHP01001086">
    <property type="protein sequence ID" value="TQN66832.1"/>
    <property type="molecule type" value="Genomic_DNA"/>
</dbReference>
<evidence type="ECO:0000313" key="9">
    <source>
        <dbReference type="Proteomes" id="UP000326340"/>
    </source>
</evidence>
<evidence type="ECO:0000259" key="7">
    <source>
        <dbReference type="PROSITE" id="PS50048"/>
    </source>
</evidence>
<dbReference type="SUPFAM" id="SSF57701">
    <property type="entry name" value="Zn2/Cys6 DNA-binding domain"/>
    <property type="match status" value="1"/>
</dbReference>
<dbReference type="Pfam" id="PF00172">
    <property type="entry name" value="Zn_clus"/>
    <property type="match status" value="1"/>
</dbReference>
<feature type="domain" description="Zn(2)-C6 fungal-type" evidence="7">
    <location>
        <begin position="1"/>
        <end position="30"/>
    </location>
</feature>
<feature type="region of interest" description="Disordered" evidence="6">
    <location>
        <begin position="39"/>
        <end position="86"/>
    </location>
</feature>
<dbReference type="GO" id="GO:0000981">
    <property type="term" value="F:DNA-binding transcription factor activity, RNA polymerase II-specific"/>
    <property type="evidence" value="ECO:0007669"/>
    <property type="project" value="InterPro"/>
</dbReference>
<name>A0A5Q4BIP7_9PEZI</name>
<dbReference type="GO" id="GO:0003677">
    <property type="term" value="F:DNA binding"/>
    <property type="evidence" value="ECO:0007669"/>
    <property type="project" value="UniProtKB-KW"/>
</dbReference>
<evidence type="ECO:0000256" key="2">
    <source>
        <dbReference type="ARBA" id="ARBA00023015"/>
    </source>
</evidence>
<feature type="compositionally biased region" description="Low complexity" evidence="6">
    <location>
        <begin position="182"/>
        <end position="196"/>
    </location>
</feature>
<keyword evidence="3" id="KW-0238">DNA-binding</keyword>
<dbReference type="GO" id="GO:0005634">
    <property type="term" value="C:nucleus"/>
    <property type="evidence" value="ECO:0007669"/>
    <property type="project" value="InterPro"/>
</dbReference>
<dbReference type="CDD" id="cd00067">
    <property type="entry name" value="GAL4"/>
    <property type="match status" value="1"/>
</dbReference>
<dbReference type="GO" id="GO:0008270">
    <property type="term" value="F:zinc ion binding"/>
    <property type="evidence" value="ECO:0007669"/>
    <property type="project" value="InterPro"/>
</dbReference>
<evidence type="ECO:0000256" key="3">
    <source>
        <dbReference type="ARBA" id="ARBA00023125"/>
    </source>
</evidence>
<keyword evidence="1" id="KW-0479">Metal-binding</keyword>
<evidence type="ECO:0000256" key="1">
    <source>
        <dbReference type="ARBA" id="ARBA00022723"/>
    </source>
</evidence>
<protein>
    <submittedName>
        <fullName evidence="8">Aflatoxin biosynthesis regulatory protein</fullName>
    </submittedName>
</protein>
<evidence type="ECO:0000256" key="4">
    <source>
        <dbReference type="ARBA" id="ARBA00023163"/>
    </source>
</evidence>
<feature type="non-terminal residue" evidence="8">
    <location>
        <position position="1"/>
    </location>
</feature>
<feature type="compositionally biased region" description="Polar residues" evidence="6">
    <location>
        <begin position="42"/>
        <end position="55"/>
    </location>
</feature>
<keyword evidence="4" id="KW-0804">Transcription</keyword>
<keyword evidence="2" id="KW-0805">Transcription regulation</keyword>
<evidence type="ECO:0000256" key="6">
    <source>
        <dbReference type="SAM" id="MobiDB-lite"/>
    </source>
</evidence>
<organism evidence="8 9">
    <name type="scientific">Colletotrichum shisoi</name>
    <dbReference type="NCBI Taxonomy" id="2078593"/>
    <lineage>
        <taxon>Eukaryota</taxon>
        <taxon>Fungi</taxon>
        <taxon>Dikarya</taxon>
        <taxon>Ascomycota</taxon>
        <taxon>Pezizomycotina</taxon>
        <taxon>Sordariomycetes</taxon>
        <taxon>Hypocreomycetidae</taxon>
        <taxon>Glomerellales</taxon>
        <taxon>Glomerellaceae</taxon>
        <taxon>Colletotrichum</taxon>
        <taxon>Colletotrichum destructivum species complex</taxon>
    </lineage>
</organism>
<keyword evidence="9" id="KW-1185">Reference proteome</keyword>
<keyword evidence="5" id="KW-0539">Nucleus</keyword>
<dbReference type="Gene3D" id="4.10.240.10">
    <property type="entry name" value="Zn(2)-C6 fungal-type DNA-binding domain"/>
    <property type="match status" value="1"/>
</dbReference>
<dbReference type="InterPro" id="IPR013700">
    <property type="entry name" value="AflR"/>
</dbReference>
<gene>
    <name evidence="8" type="primary">AflR</name>
    <name evidence="8" type="ORF">CSHISOI_08704</name>
</gene>
<proteinExistence type="predicted"/>
<reference evidence="8 9" key="1">
    <citation type="journal article" date="2019" name="Sci. Rep.">
        <title>Colletotrichum shisoi sp. nov., an anthracnose pathogen of Perilla frutescens in Japan: molecular phylogenetic, morphological and genomic evidence.</title>
        <authorList>
            <person name="Gan P."/>
            <person name="Tsushima A."/>
            <person name="Hiroyama R."/>
            <person name="Narusaka M."/>
            <person name="Takano Y."/>
            <person name="Narusaka Y."/>
            <person name="Kawaradani M."/>
            <person name="Damm U."/>
            <person name="Shirasu K."/>
        </authorList>
    </citation>
    <scope>NUCLEOTIDE SEQUENCE [LARGE SCALE GENOMIC DNA]</scope>
    <source>
        <strain evidence="8 9">PG-2018a</strain>
    </source>
</reference>
<dbReference type="OrthoDB" id="2943660at2759"/>
<dbReference type="InterPro" id="IPR036864">
    <property type="entry name" value="Zn2-C6_fun-type_DNA-bd_sf"/>
</dbReference>
<dbReference type="PROSITE" id="PS50048">
    <property type="entry name" value="ZN2_CY6_FUNGAL_2"/>
    <property type="match status" value="1"/>
</dbReference>
<dbReference type="GO" id="GO:0045122">
    <property type="term" value="P:aflatoxin biosynthetic process"/>
    <property type="evidence" value="ECO:0007669"/>
    <property type="project" value="InterPro"/>
</dbReference>
<accession>A0A5Q4BIP7</accession>
<comment type="caution">
    <text evidence="8">The sequence shown here is derived from an EMBL/GenBank/DDBJ whole genome shotgun (WGS) entry which is preliminary data.</text>
</comment>
<feature type="compositionally biased region" description="Low complexity" evidence="6">
    <location>
        <begin position="63"/>
        <end position="76"/>
    </location>
</feature>
<evidence type="ECO:0000256" key="5">
    <source>
        <dbReference type="ARBA" id="ARBA00023242"/>
    </source>
</evidence>
<dbReference type="InterPro" id="IPR001138">
    <property type="entry name" value="Zn2Cys6_DnaBD"/>
</dbReference>
<feature type="non-terminal residue" evidence="8">
    <location>
        <position position="360"/>
    </location>
</feature>
<sequence>CDTCATAKIKCTQEKPACAYCVKRLKLCVYGASKRVRRTQRSYKQQNQQQHTPDVSRSPKPPAAATTTTTKTTTATWSQGAKRTASFPPPDTVFEAEMTSSQHAFAFTTPPMTGHQDWPDFLTALIPPSITSSSSSTEHFTSTELESVGVSLDSFTYVEDWTFSSSTPLPRLSGDHRPIRTAGQASSHGSSSAGSAASTKDVMLGLLTENHGSSAAETSFFLPSPWTDAGAAPSNSLGTPDSHVRPQSRPCPPRCRCFVRVLQFMAQLSTDPSRAWSAAPDDGDPPCPANLGLVNGRIANMSDSIGKVIQCPCSRDSEMIVLLSLVIFKIQVCYVDAMNAATGDNPGGGAPGLVVSLSPT</sequence>